<sequence length="444" mass="50425">MQSTIQAARSEPEHLVDQPAQLQNGNILNLPNELLLRVVSLLPTTSIPNLMVTRSLRSVCEQGLYRYISLPEHPRRSICLLETFLLRPDLALLVRHLEINFSWRYPGLFPPSQVPSVLHPDGLEALCRAENLQSLSLAGVADWIWEPDMAKFREAIFKMKLVRLEVPLIDEPQSDFECIIYEDSDGEEQAVGGQSNWDVDLGKEIRNLLQAQPLLEEFKLSDISTTTTESLQANLKASDVPSLKSLQAVPEVAMVFLRVAPRLESLDLMMRDWDNTLFSEMENNSTTIKLSIRRFTIRVRYSDKWLWNNLAMVFSLFPNTEELSVTICSLTLRKGAVRAKHFFPQVCDSVYVLPSLRSLEAKFETPFPRAPGAREVEMQPIINCKVACPMLETVVDPERRLWTFRPDDQVLGAFVAYLVGLLMEENLNLGNDLPAPEEAIHRGD</sequence>
<keyword evidence="2" id="KW-1185">Reference proteome</keyword>
<name>A0A0C3KX09_9AGAM</name>
<dbReference type="HOGENOM" id="CLU_625844_0_0_1"/>
<dbReference type="EMBL" id="KN823032">
    <property type="protein sequence ID" value="KIO25968.1"/>
    <property type="molecule type" value="Genomic_DNA"/>
</dbReference>
<gene>
    <name evidence="1" type="ORF">M407DRAFT_24718</name>
</gene>
<dbReference type="AlphaFoldDB" id="A0A0C3KX09"/>
<dbReference type="Gene3D" id="3.80.10.10">
    <property type="entry name" value="Ribonuclease Inhibitor"/>
    <property type="match status" value="1"/>
</dbReference>
<dbReference type="Proteomes" id="UP000054248">
    <property type="component" value="Unassembled WGS sequence"/>
</dbReference>
<accession>A0A0C3KX09</accession>
<proteinExistence type="predicted"/>
<reference evidence="2" key="2">
    <citation type="submission" date="2015-01" db="EMBL/GenBank/DDBJ databases">
        <title>Evolutionary Origins and Diversification of the Mycorrhizal Mutualists.</title>
        <authorList>
            <consortium name="DOE Joint Genome Institute"/>
            <consortium name="Mycorrhizal Genomics Consortium"/>
            <person name="Kohler A."/>
            <person name="Kuo A."/>
            <person name="Nagy L.G."/>
            <person name="Floudas D."/>
            <person name="Copeland A."/>
            <person name="Barry K.W."/>
            <person name="Cichocki N."/>
            <person name="Veneault-Fourrey C."/>
            <person name="LaButti K."/>
            <person name="Lindquist E.A."/>
            <person name="Lipzen A."/>
            <person name="Lundell T."/>
            <person name="Morin E."/>
            <person name="Murat C."/>
            <person name="Riley R."/>
            <person name="Ohm R."/>
            <person name="Sun H."/>
            <person name="Tunlid A."/>
            <person name="Henrissat B."/>
            <person name="Grigoriev I.V."/>
            <person name="Hibbett D.S."/>
            <person name="Martin F."/>
        </authorList>
    </citation>
    <scope>NUCLEOTIDE SEQUENCE [LARGE SCALE GENOMIC DNA]</scope>
    <source>
        <strain evidence="2">MUT 4182</strain>
    </source>
</reference>
<reference evidence="1 2" key="1">
    <citation type="submission" date="2014-04" db="EMBL/GenBank/DDBJ databases">
        <authorList>
            <consortium name="DOE Joint Genome Institute"/>
            <person name="Kuo A."/>
            <person name="Girlanda M."/>
            <person name="Perotto S."/>
            <person name="Kohler A."/>
            <person name="Nagy L.G."/>
            <person name="Floudas D."/>
            <person name="Copeland A."/>
            <person name="Barry K.W."/>
            <person name="Cichocki N."/>
            <person name="Veneault-Fourrey C."/>
            <person name="LaButti K."/>
            <person name="Lindquist E.A."/>
            <person name="Lipzen A."/>
            <person name="Lundell T."/>
            <person name="Morin E."/>
            <person name="Murat C."/>
            <person name="Sun H."/>
            <person name="Tunlid A."/>
            <person name="Henrissat B."/>
            <person name="Grigoriev I.V."/>
            <person name="Hibbett D.S."/>
            <person name="Martin F."/>
            <person name="Nordberg H.P."/>
            <person name="Cantor M.N."/>
            <person name="Hua S.X."/>
        </authorList>
    </citation>
    <scope>NUCLEOTIDE SEQUENCE [LARGE SCALE GENOMIC DNA]</scope>
    <source>
        <strain evidence="1 2">MUT 4182</strain>
    </source>
</reference>
<evidence type="ECO:0008006" key="3">
    <source>
        <dbReference type="Google" id="ProtNLM"/>
    </source>
</evidence>
<dbReference type="OrthoDB" id="3234550at2759"/>
<dbReference type="InterPro" id="IPR032675">
    <property type="entry name" value="LRR_dom_sf"/>
</dbReference>
<evidence type="ECO:0000313" key="1">
    <source>
        <dbReference type="EMBL" id="KIO25968.1"/>
    </source>
</evidence>
<evidence type="ECO:0000313" key="2">
    <source>
        <dbReference type="Proteomes" id="UP000054248"/>
    </source>
</evidence>
<protein>
    <recommendedName>
        <fullName evidence="3">F-box domain-containing protein</fullName>
    </recommendedName>
</protein>
<organism evidence="1 2">
    <name type="scientific">Tulasnella calospora MUT 4182</name>
    <dbReference type="NCBI Taxonomy" id="1051891"/>
    <lineage>
        <taxon>Eukaryota</taxon>
        <taxon>Fungi</taxon>
        <taxon>Dikarya</taxon>
        <taxon>Basidiomycota</taxon>
        <taxon>Agaricomycotina</taxon>
        <taxon>Agaricomycetes</taxon>
        <taxon>Cantharellales</taxon>
        <taxon>Tulasnellaceae</taxon>
        <taxon>Tulasnella</taxon>
    </lineage>
</organism>